<evidence type="ECO:0000313" key="2">
    <source>
        <dbReference type="EMBL" id="ACB77090.1"/>
    </source>
</evidence>
<dbReference type="EMBL" id="CP001032">
    <property type="protein sequence ID" value="ACB77090.1"/>
    <property type="molecule type" value="Genomic_DNA"/>
</dbReference>
<dbReference type="RefSeq" id="WP_012376619.1">
    <property type="nucleotide sequence ID" value="NC_010571.1"/>
</dbReference>
<feature type="region of interest" description="Disordered" evidence="1">
    <location>
        <begin position="30"/>
        <end position="59"/>
    </location>
</feature>
<gene>
    <name evidence="2" type="ordered locus">Oter_3815</name>
</gene>
<sequence length="78" mass="8885">MNNTSHILSLSGLRSVHNARMRFYGVGRDPVFDSANPRQQRPFPGVGTPAGDRAAPPERLWRTDLLDRLEPPLTRYRE</sequence>
<dbReference type="AlphaFoldDB" id="B1ZYJ4"/>
<evidence type="ECO:0000313" key="3">
    <source>
        <dbReference type="Proteomes" id="UP000007013"/>
    </source>
</evidence>
<organism evidence="2 3">
    <name type="scientific">Opitutus terrae (strain DSM 11246 / JCM 15787 / PB90-1)</name>
    <dbReference type="NCBI Taxonomy" id="452637"/>
    <lineage>
        <taxon>Bacteria</taxon>
        <taxon>Pseudomonadati</taxon>
        <taxon>Verrucomicrobiota</taxon>
        <taxon>Opitutia</taxon>
        <taxon>Opitutales</taxon>
        <taxon>Opitutaceae</taxon>
        <taxon>Opitutus</taxon>
    </lineage>
</organism>
<protein>
    <submittedName>
        <fullName evidence="2">Uncharacterized protein</fullName>
    </submittedName>
</protein>
<accession>B1ZYJ4</accession>
<dbReference type="KEGG" id="ote:Oter_3815"/>
<keyword evidence="3" id="KW-1185">Reference proteome</keyword>
<dbReference type="STRING" id="452637.Oter_3815"/>
<proteinExistence type="predicted"/>
<reference evidence="2 3" key="1">
    <citation type="journal article" date="2011" name="J. Bacteriol.">
        <title>Genome sequence of the verrucomicrobium Opitutus terrae PB90-1, an abundant inhabitant of rice paddy soil ecosystems.</title>
        <authorList>
            <person name="van Passel M.W."/>
            <person name="Kant R."/>
            <person name="Palva A."/>
            <person name="Copeland A."/>
            <person name="Lucas S."/>
            <person name="Lapidus A."/>
            <person name="Glavina del Rio T."/>
            <person name="Pitluck S."/>
            <person name="Goltsman E."/>
            <person name="Clum A."/>
            <person name="Sun H."/>
            <person name="Schmutz J."/>
            <person name="Larimer F.W."/>
            <person name="Land M.L."/>
            <person name="Hauser L."/>
            <person name="Kyrpides N."/>
            <person name="Mikhailova N."/>
            <person name="Richardson P.P."/>
            <person name="Janssen P.H."/>
            <person name="de Vos W.M."/>
            <person name="Smidt H."/>
        </authorList>
    </citation>
    <scope>NUCLEOTIDE SEQUENCE [LARGE SCALE GENOMIC DNA]</scope>
    <source>
        <strain evidence="3">DSM 11246 / JCM 15787 / PB90-1</strain>
    </source>
</reference>
<dbReference type="Proteomes" id="UP000007013">
    <property type="component" value="Chromosome"/>
</dbReference>
<evidence type="ECO:0000256" key="1">
    <source>
        <dbReference type="SAM" id="MobiDB-lite"/>
    </source>
</evidence>
<name>B1ZYJ4_OPITP</name>
<dbReference type="HOGENOM" id="CLU_2618572_0_0_0"/>